<sequence>MKIYVSITPPSESPEPVNYNIMTYIIPKENRIKELLNFGLPKIFIENIGNLEELKYRVEDVDNAYFYLPTILDYEILNGKRIVPIFSCGESFMVLILDNETEKIIYFELENDQVYKDYGRNIDLMLMDIMINYFDDHIDDEIVLGKYISIGERIGFEKSKELFQLRNLSIDDYNSKAENIENWRIEIAKELKIL</sequence>
<accession>A0A085YZL2</accession>
<keyword evidence="2" id="KW-1185">Reference proteome</keyword>
<reference evidence="1 2" key="1">
    <citation type="submission" date="2014-07" db="EMBL/GenBank/DDBJ databases">
        <title>Genome of Chryseobacterium luteum DSM 18605.</title>
        <authorList>
            <person name="Stropko S.J."/>
            <person name="Pipes S.E."/>
            <person name="Newman J.D."/>
        </authorList>
    </citation>
    <scope>NUCLEOTIDE SEQUENCE [LARGE SCALE GENOMIC DNA]</scope>
    <source>
        <strain evidence="1 2">DSM 18605</strain>
    </source>
</reference>
<dbReference type="Proteomes" id="UP000028703">
    <property type="component" value="Unassembled WGS sequence"/>
</dbReference>
<dbReference type="STRING" id="421531.IX38_20375"/>
<organism evidence="1 2">
    <name type="scientific">Chryseobacterium luteum</name>
    <dbReference type="NCBI Taxonomy" id="421531"/>
    <lineage>
        <taxon>Bacteria</taxon>
        <taxon>Pseudomonadati</taxon>
        <taxon>Bacteroidota</taxon>
        <taxon>Flavobacteriia</taxon>
        <taxon>Flavobacteriales</taxon>
        <taxon>Weeksellaceae</taxon>
        <taxon>Chryseobacterium group</taxon>
        <taxon>Chryseobacterium</taxon>
    </lineage>
</organism>
<evidence type="ECO:0000313" key="1">
    <source>
        <dbReference type="EMBL" id="KFE97625.1"/>
    </source>
</evidence>
<proteinExistence type="predicted"/>
<dbReference type="AlphaFoldDB" id="A0A085YZL2"/>
<gene>
    <name evidence="1" type="ORF">IX38_20375</name>
</gene>
<protein>
    <submittedName>
        <fullName evidence="1">Uncharacterized protein</fullName>
    </submittedName>
</protein>
<name>A0A085YZL2_9FLAO</name>
<dbReference type="EMBL" id="JPRO01000024">
    <property type="protein sequence ID" value="KFE97625.1"/>
    <property type="molecule type" value="Genomic_DNA"/>
</dbReference>
<evidence type="ECO:0000313" key="2">
    <source>
        <dbReference type="Proteomes" id="UP000028703"/>
    </source>
</evidence>
<dbReference type="RefSeq" id="WP_228378009.1">
    <property type="nucleotide sequence ID" value="NZ_JPRO01000024.1"/>
</dbReference>
<comment type="caution">
    <text evidence="1">The sequence shown here is derived from an EMBL/GenBank/DDBJ whole genome shotgun (WGS) entry which is preliminary data.</text>
</comment>
<dbReference type="eggNOG" id="ENOG5033WNB">
    <property type="taxonomic scope" value="Bacteria"/>
</dbReference>